<dbReference type="SUPFAM" id="SSF53474">
    <property type="entry name" value="alpha/beta-Hydrolases"/>
    <property type="match status" value="1"/>
</dbReference>
<keyword evidence="2" id="KW-0472">Membrane</keyword>
<evidence type="ECO:0000259" key="3">
    <source>
        <dbReference type="Pfam" id="PF07859"/>
    </source>
</evidence>
<dbReference type="InParanoid" id="J7RVS2"/>
<keyword evidence="2" id="KW-1133">Transmembrane helix</keyword>
<protein>
    <recommendedName>
        <fullName evidence="3">Alpha/beta hydrolase fold-3 domain-containing protein</fullName>
    </recommendedName>
</protein>
<name>J7RVS2_9APHY</name>
<evidence type="ECO:0000256" key="2">
    <source>
        <dbReference type="SAM" id="Phobius"/>
    </source>
</evidence>
<evidence type="ECO:0000313" key="4">
    <source>
        <dbReference type="EMBL" id="CCM07010.1"/>
    </source>
</evidence>
<keyword evidence="1" id="KW-0378">Hydrolase</keyword>
<dbReference type="Gene3D" id="3.40.50.1820">
    <property type="entry name" value="alpha/beta hydrolase"/>
    <property type="match status" value="1"/>
</dbReference>
<keyword evidence="2" id="KW-0812">Transmembrane</keyword>
<dbReference type="HOGENOM" id="CLU_019364_1_0_1"/>
<dbReference type="OrthoDB" id="2152029at2759"/>
<dbReference type="RefSeq" id="XP_012177031.1">
    <property type="nucleotide sequence ID" value="XM_012321641.1"/>
</dbReference>
<accession>J7RVS2</accession>
<organism evidence="4 5">
    <name type="scientific">Fibroporia radiculosa</name>
    <dbReference type="NCBI Taxonomy" id="599839"/>
    <lineage>
        <taxon>Eukaryota</taxon>
        <taxon>Fungi</taxon>
        <taxon>Dikarya</taxon>
        <taxon>Basidiomycota</taxon>
        <taxon>Agaricomycotina</taxon>
        <taxon>Agaricomycetes</taxon>
        <taxon>Polyporales</taxon>
        <taxon>Fibroporiaceae</taxon>
        <taxon>Fibroporia</taxon>
    </lineage>
</organism>
<evidence type="ECO:0000256" key="1">
    <source>
        <dbReference type="ARBA" id="ARBA00022801"/>
    </source>
</evidence>
<reference evidence="4 5" key="1">
    <citation type="journal article" date="2012" name="Appl. Environ. Microbiol.">
        <title>Short-read sequencing for genomic analysis of the brown rot fungus Fibroporia radiculosa.</title>
        <authorList>
            <person name="Tang J.D."/>
            <person name="Perkins A.D."/>
            <person name="Sonstegard T.S."/>
            <person name="Schroeder S.G."/>
            <person name="Burgess S.C."/>
            <person name="Diehl S.V."/>
        </authorList>
    </citation>
    <scope>NUCLEOTIDE SEQUENCE [LARGE SCALE GENOMIC DNA]</scope>
    <source>
        <strain evidence="4 5">TFFH 294</strain>
    </source>
</reference>
<dbReference type="InterPro" id="IPR029058">
    <property type="entry name" value="AB_hydrolase_fold"/>
</dbReference>
<dbReference type="GeneID" id="24101910"/>
<dbReference type="GO" id="GO:0016787">
    <property type="term" value="F:hydrolase activity"/>
    <property type="evidence" value="ECO:0007669"/>
    <property type="project" value="UniProtKB-KW"/>
</dbReference>
<dbReference type="InterPro" id="IPR050300">
    <property type="entry name" value="GDXG_lipolytic_enzyme"/>
</dbReference>
<dbReference type="PANTHER" id="PTHR48081">
    <property type="entry name" value="AB HYDROLASE SUPERFAMILY PROTEIN C4A8.06C"/>
    <property type="match status" value="1"/>
</dbReference>
<keyword evidence="5" id="KW-1185">Reference proteome</keyword>
<evidence type="ECO:0000313" key="5">
    <source>
        <dbReference type="Proteomes" id="UP000006352"/>
    </source>
</evidence>
<dbReference type="EMBL" id="HE797610">
    <property type="protein sequence ID" value="CCM07010.1"/>
    <property type="molecule type" value="Genomic_DNA"/>
</dbReference>
<feature type="transmembrane region" description="Helical" evidence="2">
    <location>
        <begin position="18"/>
        <end position="39"/>
    </location>
</feature>
<sequence length="403" mass="44267">MATFNYFAYRHQPLKTLFLLYTGVSLFVRIPFWITTNLLPSWRPRRSWTLSRTLIVNLLRVVSDTIFKTSVSIFSIDPKLLEQPLAAEAGLVWVDPTPDLILGEIKDAADLNGVTSTKVAGFWYGERGLDGVVGQKADPDEKVIYELHGGGFVTGNASPKGNSAYFCNQMLQFCDGYHRIFQVEYRLSQGLPLPPKNPFPAALIDAIAGYNYLVNVVGYKPCNILVMGESSGGNLALALVRYLVNYAIPSLPPPHAQFLLSPTLDWGCTHVGPGSAMERNCNSDLIYAFVGSYTTRALLGSLPETDAYANVWISPGSGRLPSAKGRFAGLPQTLIIAGDAEMTLDGMRMLRDRMIADNGNDIVTYIELPDATHCSLSSQWHMPESIEGYSLVANWLQGTNSVM</sequence>
<dbReference type="PANTHER" id="PTHR48081:SF26">
    <property type="entry name" value="ALPHA_BETA HYDROLASE FOLD-3 DOMAIN-CONTAINING PROTEIN"/>
    <property type="match status" value="1"/>
</dbReference>
<dbReference type="Proteomes" id="UP000006352">
    <property type="component" value="Unassembled WGS sequence"/>
</dbReference>
<dbReference type="InterPro" id="IPR013094">
    <property type="entry name" value="AB_hydrolase_3"/>
</dbReference>
<gene>
    <name evidence="4" type="ORF">FIBRA_09329</name>
</gene>
<dbReference type="Pfam" id="PF07859">
    <property type="entry name" value="Abhydrolase_3"/>
    <property type="match status" value="1"/>
</dbReference>
<dbReference type="STRING" id="599839.J7RVS2"/>
<proteinExistence type="predicted"/>
<dbReference type="AlphaFoldDB" id="J7RVS2"/>
<feature type="domain" description="Alpha/beta hydrolase fold-3" evidence="3">
    <location>
        <begin position="146"/>
        <end position="374"/>
    </location>
</feature>